<feature type="disulfide bond" evidence="5">
    <location>
        <begin position="28"/>
        <end position="46"/>
    </location>
</feature>
<comment type="caution">
    <text evidence="7">The sequence shown here is derived from an EMBL/GenBank/DDBJ whole genome shotgun (WGS) entry which is preliminary data.</text>
</comment>
<evidence type="ECO:0000313" key="7">
    <source>
        <dbReference type="EMBL" id="MPC76792.1"/>
    </source>
</evidence>
<reference evidence="7 8" key="1">
    <citation type="submission" date="2019-05" db="EMBL/GenBank/DDBJ databases">
        <title>Another draft genome of Portunus trituberculatus and its Hox gene families provides insights of decapod evolution.</title>
        <authorList>
            <person name="Jeong J.-H."/>
            <person name="Song I."/>
            <person name="Kim S."/>
            <person name="Choi T."/>
            <person name="Kim D."/>
            <person name="Ryu S."/>
            <person name="Kim W."/>
        </authorList>
    </citation>
    <scope>NUCLEOTIDE SEQUENCE [LARGE SCALE GENOMIC DNA]</scope>
    <source>
        <tissue evidence="7">Muscle</tissue>
    </source>
</reference>
<dbReference type="InterPro" id="IPR002172">
    <property type="entry name" value="LDrepeatLR_classA_rpt"/>
</dbReference>
<dbReference type="Proteomes" id="UP000324222">
    <property type="component" value="Unassembled WGS sequence"/>
</dbReference>
<dbReference type="SMART" id="SM00192">
    <property type="entry name" value="LDLa"/>
    <property type="match status" value="1"/>
</dbReference>
<evidence type="ECO:0000256" key="5">
    <source>
        <dbReference type="PROSITE-ProRule" id="PRU00124"/>
    </source>
</evidence>
<dbReference type="FunFam" id="4.10.400.10:FF:000067">
    <property type="entry name" value="Serine peptidase inhibitor, Kunitz type 1"/>
    <property type="match status" value="1"/>
</dbReference>
<proteinExistence type="predicted"/>
<dbReference type="SUPFAM" id="SSF57424">
    <property type="entry name" value="LDL receptor-like module"/>
    <property type="match status" value="1"/>
</dbReference>
<evidence type="ECO:0000256" key="4">
    <source>
        <dbReference type="ARBA" id="ARBA00023180"/>
    </source>
</evidence>
<keyword evidence="7" id="KW-0449">Lipoprotein</keyword>
<feature type="chain" id="PRO_5023022651" evidence="6">
    <location>
        <begin position="24"/>
        <end position="80"/>
    </location>
</feature>
<keyword evidence="2" id="KW-0472">Membrane</keyword>
<dbReference type="InterPro" id="IPR036055">
    <property type="entry name" value="LDL_receptor-like_sf"/>
</dbReference>
<keyword evidence="3 5" id="KW-1015">Disulfide bond</keyword>
<keyword evidence="6" id="KW-0732">Signal</keyword>
<keyword evidence="7" id="KW-0675">Receptor</keyword>
<name>A0A5B7HZF0_PORTR</name>
<feature type="disulfide bond" evidence="5">
    <location>
        <begin position="21"/>
        <end position="33"/>
    </location>
</feature>
<dbReference type="Gene3D" id="4.10.400.10">
    <property type="entry name" value="Low-density Lipoprotein Receptor"/>
    <property type="match status" value="1"/>
</dbReference>
<dbReference type="EMBL" id="VSRR010044229">
    <property type="protein sequence ID" value="MPC76792.1"/>
    <property type="molecule type" value="Genomic_DNA"/>
</dbReference>
<comment type="subcellular location">
    <subcellularLocation>
        <location evidence="1">Membrane</location>
    </subcellularLocation>
</comment>
<evidence type="ECO:0000256" key="6">
    <source>
        <dbReference type="SAM" id="SignalP"/>
    </source>
</evidence>
<dbReference type="PROSITE" id="PS50068">
    <property type="entry name" value="LDLRA_2"/>
    <property type="match status" value="1"/>
</dbReference>
<keyword evidence="8" id="KW-1185">Reference proteome</keyword>
<dbReference type="GO" id="GO:0016020">
    <property type="term" value="C:membrane"/>
    <property type="evidence" value="ECO:0007669"/>
    <property type="project" value="UniProtKB-SubCell"/>
</dbReference>
<dbReference type="CDD" id="cd00112">
    <property type="entry name" value="LDLa"/>
    <property type="match status" value="1"/>
</dbReference>
<organism evidence="7 8">
    <name type="scientific">Portunus trituberculatus</name>
    <name type="common">Swimming crab</name>
    <name type="synonym">Neptunus trituberculatus</name>
    <dbReference type="NCBI Taxonomy" id="210409"/>
    <lineage>
        <taxon>Eukaryota</taxon>
        <taxon>Metazoa</taxon>
        <taxon>Ecdysozoa</taxon>
        <taxon>Arthropoda</taxon>
        <taxon>Crustacea</taxon>
        <taxon>Multicrustacea</taxon>
        <taxon>Malacostraca</taxon>
        <taxon>Eumalacostraca</taxon>
        <taxon>Eucarida</taxon>
        <taxon>Decapoda</taxon>
        <taxon>Pleocyemata</taxon>
        <taxon>Brachyura</taxon>
        <taxon>Eubrachyura</taxon>
        <taxon>Portunoidea</taxon>
        <taxon>Portunidae</taxon>
        <taxon>Portuninae</taxon>
        <taxon>Portunus</taxon>
    </lineage>
</organism>
<evidence type="ECO:0000256" key="1">
    <source>
        <dbReference type="ARBA" id="ARBA00004370"/>
    </source>
</evidence>
<protein>
    <submittedName>
        <fullName evidence="7">Low-density lipoprotein receptor-related protein 4</fullName>
    </submittedName>
</protein>
<accession>A0A5B7HZF0</accession>
<dbReference type="InterPro" id="IPR023415">
    <property type="entry name" value="LDLR_class-A_CS"/>
</dbReference>
<evidence type="ECO:0000256" key="3">
    <source>
        <dbReference type="ARBA" id="ARBA00023157"/>
    </source>
</evidence>
<keyword evidence="4" id="KW-0325">Glycoprotein</keyword>
<evidence type="ECO:0000256" key="2">
    <source>
        <dbReference type="ARBA" id="ARBA00023136"/>
    </source>
</evidence>
<gene>
    <name evidence="7" type="primary">Lrp4_1</name>
    <name evidence="7" type="ORF">E2C01_071224</name>
</gene>
<feature type="disulfide bond" evidence="5">
    <location>
        <begin position="40"/>
        <end position="55"/>
    </location>
</feature>
<feature type="signal peptide" evidence="6">
    <location>
        <begin position="1"/>
        <end position="23"/>
    </location>
</feature>
<evidence type="ECO:0000313" key="8">
    <source>
        <dbReference type="Proteomes" id="UP000324222"/>
    </source>
</evidence>
<sequence>MIKYLSLLHAFSFSLSGFRTCYHLEFRCDNGQCVRPYSVCDGRTQCKDGSDEKDCQPSGQLTVKALQKRCFDGRAGYEKR</sequence>
<dbReference type="AlphaFoldDB" id="A0A5B7HZF0"/>
<dbReference type="Pfam" id="PF00057">
    <property type="entry name" value="Ldl_recept_a"/>
    <property type="match status" value="1"/>
</dbReference>
<dbReference type="PROSITE" id="PS01209">
    <property type="entry name" value="LDLRA_1"/>
    <property type="match status" value="1"/>
</dbReference>